<evidence type="ECO:0000256" key="3">
    <source>
        <dbReference type="ARBA" id="ARBA00023136"/>
    </source>
</evidence>
<dbReference type="InterPro" id="IPR036737">
    <property type="entry name" value="OmpA-like_sf"/>
</dbReference>
<dbReference type="Proteomes" id="UP000184327">
    <property type="component" value="Unassembled WGS sequence"/>
</dbReference>
<protein>
    <submittedName>
        <fullName evidence="8">Beta-barrel assembly machine subunit BamE</fullName>
    </submittedName>
</protein>
<sequence length="301" mass="33167">MRKNQMKRFSLTAVALSAAILSACATQPTAATGEQSVSFPELSRTYLKTGHFVEPSALKQISTGLNRDQVRLLLGNPHFNEGLVPKSEWNYVFNLYTGNAREYITCQYQVHYGVPEQYPQPVSHSEAVATDKSVVLATYWDRQECKDLLNPPPKAEPVPVPPPPPPPPIVIRDITLDADALFPFARHGRNDLFPEGRSKLDALAQSLLSEVKDIHSIEVIGHTDRIGSDSANQLLSERRARTVADYLVDRGLSSSLITASGRGEKEPVSQCGTSERQTPALISCLQPDRRVVVTVRAQVTE</sequence>
<evidence type="ECO:0000313" key="9">
    <source>
        <dbReference type="Proteomes" id="UP000184327"/>
    </source>
</evidence>
<dbReference type="Gene3D" id="3.30.1330.60">
    <property type="entry name" value="OmpA-like domain"/>
    <property type="match status" value="1"/>
</dbReference>
<dbReference type="CDD" id="cd07185">
    <property type="entry name" value="OmpA_C-like"/>
    <property type="match status" value="1"/>
</dbReference>
<dbReference type="InterPro" id="IPR002368">
    <property type="entry name" value="OmpA"/>
</dbReference>
<feature type="signal peptide" evidence="6">
    <location>
        <begin position="1"/>
        <end position="25"/>
    </location>
</feature>
<feature type="chain" id="PRO_5013019437" evidence="6">
    <location>
        <begin position="26"/>
        <end position="301"/>
    </location>
</feature>
<dbReference type="InterPro" id="IPR007450">
    <property type="entry name" value="BamE_dom"/>
</dbReference>
<keyword evidence="3 5" id="KW-0472">Membrane</keyword>
<dbReference type="InterPro" id="IPR006664">
    <property type="entry name" value="OMP_bac"/>
</dbReference>
<evidence type="ECO:0000256" key="1">
    <source>
        <dbReference type="ARBA" id="ARBA00004442"/>
    </source>
</evidence>
<evidence type="ECO:0000256" key="4">
    <source>
        <dbReference type="ARBA" id="ARBA00023237"/>
    </source>
</evidence>
<dbReference type="GO" id="GO:0009279">
    <property type="term" value="C:cell outer membrane"/>
    <property type="evidence" value="ECO:0007669"/>
    <property type="project" value="UniProtKB-SubCell"/>
</dbReference>
<name>A0A1M4ZQB8_9BURK</name>
<dbReference type="PANTHER" id="PTHR30329">
    <property type="entry name" value="STATOR ELEMENT OF FLAGELLAR MOTOR COMPLEX"/>
    <property type="match status" value="1"/>
</dbReference>
<reference evidence="8 9" key="1">
    <citation type="submission" date="2016-11" db="EMBL/GenBank/DDBJ databases">
        <authorList>
            <person name="Jaros S."/>
            <person name="Januszkiewicz K."/>
            <person name="Wedrychowicz H."/>
        </authorList>
    </citation>
    <scope>NUCLEOTIDE SEQUENCE [LARGE SCALE GENOMIC DNA]</scope>
    <source>
        <strain evidence="8 9">DSM 16112</strain>
    </source>
</reference>
<accession>A0A1M4ZQB8</accession>
<dbReference type="GO" id="GO:0015288">
    <property type="term" value="F:porin activity"/>
    <property type="evidence" value="ECO:0007669"/>
    <property type="project" value="InterPro"/>
</dbReference>
<dbReference type="InterPro" id="IPR037873">
    <property type="entry name" value="BamE-like"/>
</dbReference>
<dbReference type="AlphaFoldDB" id="A0A1M4ZQB8"/>
<evidence type="ECO:0000256" key="6">
    <source>
        <dbReference type="SAM" id="SignalP"/>
    </source>
</evidence>
<dbReference type="InterPro" id="IPR006665">
    <property type="entry name" value="OmpA-like"/>
</dbReference>
<dbReference type="SUPFAM" id="SSF103088">
    <property type="entry name" value="OmpA-like"/>
    <property type="match status" value="1"/>
</dbReference>
<dbReference type="PROSITE" id="PS51123">
    <property type="entry name" value="OMPA_2"/>
    <property type="match status" value="1"/>
</dbReference>
<dbReference type="PRINTS" id="PR01021">
    <property type="entry name" value="OMPADOMAIN"/>
</dbReference>
<dbReference type="InterPro" id="IPR006690">
    <property type="entry name" value="OMPA-like_CS"/>
</dbReference>
<dbReference type="EMBL" id="FQUZ01000015">
    <property type="protein sequence ID" value="SHF20263.1"/>
    <property type="molecule type" value="Genomic_DNA"/>
</dbReference>
<evidence type="ECO:0000256" key="2">
    <source>
        <dbReference type="ARBA" id="ARBA00022729"/>
    </source>
</evidence>
<dbReference type="InterPro" id="IPR050330">
    <property type="entry name" value="Bact_OuterMem_StrucFunc"/>
</dbReference>
<organism evidence="8 9">
    <name type="scientific">Lampropedia hyalina DSM 16112</name>
    <dbReference type="NCBI Taxonomy" id="1122156"/>
    <lineage>
        <taxon>Bacteria</taxon>
        <taxon>Pseudomonadati</taxon>
        <taxon>Pseudomonadota</taxon>
        <taxon>Betaproteobacteria</taxon>
        <taxon>Burkholderiales</taxon>
        <taxon>Comamonadaceae</taxon>
        <taxon>Lampropedia</taxon>
    </lineage>
</organism>
<gene>
    <name evidence="8" type="ORF">SAMN02745117_01503</name>
</gene>
<evidence type="ECO:0000259" key="7">
    <source>
        <dbReference type="PROSITE" id="PS51123"/>
    </source>
</evidence>
<dbReference type="PRINTS" id="PR01022">
    <property type="entry name" value="OUTRMMBRANEA"/>
</dbReference>
<dbReference type="Pfam" id="PF00691">
    <property type="entry name" value="OmpA"/>
    <property type="match status" value="1"/>
</dbReference>
<dbReference type="PROSITE" id="PS01068">
    <property type="entry name" value="OMPA_1"/>
    <property type="match status" value="1"/>
</dbReference>
<keyword evidence="9" id="KW-1185">Reference proteome</keyword>
<evidence type="ECO:0000256" key="5">
    <source>
        <dbReference type="PROSITE-ProRule" id="PRU00473"/>
    </source>
</evidence>
<proteinExistence type="predicted"/>
<dbReference type="Gene3D" id="3.30.1450.10">
    <property type="match status" value="1"/>
</dbReference>
<dbReference type="PROSITE" id="PS51257">
    <property type="entry name" value="PROKAR_LIPOPROTEIN"/>
    <property type="match status" value="1"/>
</dbReference>
<dbReference type="Pfam" id="PF04355">
    <property type="entry name" value="BamE"/>
    <property type="match status" value="1"/>
</dbReference>
<keyword evidence="4" id="KW-0998">Cell outer membrane</keyword>
<dbReference type="PANTHER" id="PTHR30329:SF21">
    <property type="entry name" value="LIPOPROTEIN YIAD-RELATED"/>
    <property type="match status" value="1"/>
</dbReference>
<dbReference type="STRING" id="1122156.SAMN02745117_01503"/>
<feature type="domain" description="OmpA-like" evidence="7">
    <location>
        <begin position="169"/>
        <end position="299"/>
    </location>
</feature>
<keyword evidence="2 6" id="KW-0732">Signal</keyword>
<evidence type="ECO:0000313" key="8">
    <source>
        <dbReference type="EMBL" id="SHF20263.1"/>
    </source>
</evidence>
<comment type="subcellular location">
    <subcellularLocation>
        <location evidence="1">Cell outer membrane</location>
    </subcellularLocation>
</comment>